<dbReference type="RefSeq" id="WP_071833117.1">
    <property type="nucleotide sequence ID" value="NZ_LSRP01000085.1"/>
</dbReference>
<accession>A0A657LRW0</accession>
<name>A0A657LRW0_9HYPH</name>
<dbReference type="OrthoDB" id="9799670at2"/>
<dbReference type="PANTHER" id="PTHR37029:SF1">
    <property type="entry name" value="SSR1768 PROTEIN"/>
    <property type="match status" value="1"/>
</dbReference>
<organism evidence="1 2">
    <name type="scientific">Pararhizobium antarcticum</name>
    <dbReference type="NCBI Taxonomy" id="1798805"/>
    <lineage>
        <taxon>Bacteria</taxon>
        <taxon>Pseudomonadati</taxon>
        <taxon>Pseudomonadota</taxon>
        <taxon>Alphaproteobacteria</taxon>
        <taxon>Hyphomicrobiales</taxon>
        <taxon>Rhizobiaceae</taxon>
        <taxon>Rhizobium/Agrobacterium group</taxon>
        <taxon>Pararhizobium</taxon>
    </lineage>
</organism>
<keyword evidence="2" id="KW-1185">Reference proteome</keyword>
<dbReference type="EMBL" id="LSRP01000085">
    <property type="protein sequence ID" value="OJF96779.1"/>
    <property type="molecule type" value="Genomic_DNA"/>
</dbReference>
<evidence type="ECO:0000313" key="2">
    <source>
        <dbReference type="Proteomes" id="UP000182661"/>
    </source>
</evidence>
<dbReference type="InterPro" id="IPR019270">
    <property type="entry name" value="DUF2283"/>
</dbReference>
<sequence>MKPIVEYDRDADAAYIRFSSEAILESEEVSAGIVLDYDHEGHIVGMEVLDARSNLPPAMLSAAA</sequence>
<protein>
    <recommendedName>
        <fullName evidence="3">DUF2283 domain-containing protein</fullName>
    </recommendedName>
</protein>
<evidence type="ECO:0000313" key="1">
    <source>
        <dbReference type="EMBL" id="OJF96779.1"/>
    </source>
</evidence>
<dbReference type="PANTHER" id="PTHR37029">
    <property type="entry name" value="SSR1768 PROTEIN"/>
    <property type="match status" value="1"/>
</dbReference>
<evidence type="ECO:0008006" key="3">
    <source>
        <dbReference type="Google" id="ProtNLM"/>
    </source>
</evidence>
<gene>
    <name evidence="1" type="ORF">AX760_02595</name>
</gene>
<reference evidence="1 2" key="1">
    <citation type="submission" date="2016-02" db="EMBL/GenBank/DDBJ databases">
        <title>Genome sequencing of a beta-galactosidase producing bacteria Rhizobium sp. 59.</title>
        <authorList>
            <person name="Wang D."/>
            <person name="Kot W."/>
            <person name="Qin Y."/>
            <person name="Hansen L."/>
            <person name="Naqvi K."/>
            <person name="Rensing C."/>
        </authorList>
    </citation>
    <scope>NUCLEOTIDE SEQUENCE [LARGE SCALE GENOMIC DNA]</scope>
    <source>
        <strain evidence="1 2">59</strain>
    </source>
</reference>
<dbReference type="Proteomes" id="UP000182661">
    <property type="component" value="Unassembled WGS sequence"/>
</dbReference>
<dbReference type="AlphaFoldDB" id="A0A657LRW0"/>
<proteinExistence type="predicted"/>
<comment type="caution">
    <text evidence="1">The sequence shown here is derived from an EMBL/GenBank/DDBJ whole genome shotgun (WGS) entry which is preliminary data.</text>
</comment>
<dbReference type="Pfam" id="PF10049">
    <property type="entry name" value="DUF2283"/>
    <property type="match status" value="1"/>
</dbReference>